<evidence type="ECO:0000256" key="1">
    <source>
        <dbReference type="SAM" id="Phobius"/>
    </source>
</evidence>
<sequence length="63" mass="6876">MIMFGLFPLETLPGWEVAQNPTVLEAVTLYLGIPVAIFAVILLLGLAPSWFGKDDDKAVRSDD</sequence>
<accession>A0A2N9JDI6</accession>
<reference evidence="2 3" key="1">
    <citation type="submission" date="2018-02" db="EMBL/GenBank/DDBJ databases">
        <authorList>
            <person name="Cohen D.B."/>
            <person name="Kent A.D."/>
        </authorList>
    </citation>
    <scope>NUCLEOTIDE SEQUENCE [LARGE SCALE GENOMIC DNA]</scope>
    <source>
        <strain evidence="2">1</strain>
    </source>
</reference>
<evidence type="ECO:0000313" key="3">
    <source>
        <dbReference type="Proteomes" id="UP000238164"/>
    </source>
</evidence>
<proteinExistence type="predicted"/>
<keyword evidence="1" id="KW-1133">Transmembrane helix</keyword>
<dbReference type="EMBL" id="LT985188">
    <property type="protein sequence ID" value="SPD85568.1"/>
    <property type="molecule type" value="Genomic_DNA"/>
</dbReference>
<protein>
    <submittedName>
        <fullName evidence="2">Uncharacterized protein</fullName>
    </submittedName>
</protein>
<keyword evidence="1" id="KW-0812">Transmembrane</keyword>
<dbReference type="Proteomes" id="UP000238164">
    <property type="component" value="Chromosome 1"/>
</dbReference>
<evidence type="ECO:0000313" key="2">
    <source>
        <dbReference type="EMBL" id="SPD85568.1"/>
    </source>
</evidence>
<organism evidence="2 3">
    <name type="scientific">Micropruina glycogenica</name>
    <dbReference type="NCBI Taxonomy" id="75385"/>
    <lineage>
        <taxon>Bacteria</taxon>
        <taxon>Bacillati</taxon>
        <taxon>Actinomycetota</taxon>
        <taxon>Actinomycetes</taxon>
        <taxon>Propionibacteriales</taxon>
        <taxon>Nocardioidaceae</taxon>
        <taxon>Micropruina</taxon>
    </lineage>
</organism>
<keyword evidence="3" id="KW-1185">Reference proteome</keyword>
<keyword evidence="1" id="KW-0472">Membrane</keyword>
<name>A0A2N9JDI6_9ACTN</name>
<dbReference type="AlphaFoldDB" id="A0A2N9JDI6"/>
<dbReference type="KEGG" id="mgg:MPLG2_0532"/>
<gene>
    <name evidence="2" type="ORF">MPLG2_0532</name>
</gene>
<feature type="transmembrane region" description="Helical" evidence="1">
    <location>
        <begin position="29"/>
        <end position="51"/>
    </location>
</feature>